<evidence type="ECO:0000256" key="1">
    <source>
        <dbReference type="SAM" id="SignalP"/>
    </source>
</evidence>
<accession>A0A8H2WYR3</accession>
<dbReference type="Proteomes" id="UP000663841">
    <property type="component" value="Unassembled WGS sequence"/>
</dbReference>
<reference evidence="2" key="1">
    <citation type="submission" date="2021-01" db="EMBL/GenBank/DDBJ databases">
        <authorList>
            <person name="Kaushik A."/>
        </authorList>
    </citation>
    <scope>NUCLEOTIDE SEQUENCE</scope>
    <source>
        <strain evidence="2">AG3-T5</strain>
    </source>
</reference>
<name>A0A8H2WYR3_9AGAM</name>
<gene>
    <name evidence="2" type="ORF">RDB_LOCUS20924</name>
</gene>
<protein>
    <submittedName>
        <fullName evidence="2">Uncharacterized protein</fullName>
    </submittedName>
</protein>
<proteinExistence type="predicted"/>
<evidence type="ECO:0000313" key="3">
    <source>
        <dbReference type="Proteomes" id="UP000663841"/>
    </source>
</evidence>
<organism evidence="2 3">
    <name type="scientific">Rhizoctonia solani</name>
    <dbReference type="NCBI Taxonomy" id="456999"/>
    <lineage>
        <taxon>Eukaryota</taxon>
        <taxon>Fungi</taxon>
        <taxon>Dikarya</taxon>
        <taxon>Basidiomycota</taxon>
        <taxon>Agaricomycotina</taxon>
        <taxon>Agaricomycetes</taxon>
        <taxon>Cantharellales</taxon>
        <taxon>Ceratobasidiaceae</taxon>
        <taxon>Rhizoctonia</taxon>
    </lineage>
</organism>
<feature type="signal peptide" evidence="1">
    <location>
        <begin position="1"/>
        <end position="18"/>
    </location>
</feature>
<dbReference type="EMBL" id="CAJMWW010000062">
    <property type="protein sequence ID" value="CAE6410020.1"/>
    <property type="molecule type" value="Genomic_DNA"/>
</dbReference>
<comment type="caution">
    <text evidence="2">The sequence shown here is derived from an EMBL/GenBank/DDBJ whole genome shotgun (WGS) entry which is preliminary data.</text>
</comment>
<dbReference type="AlphaFoldDB" id="A0A8H2WYR3"/>
<sequence length="377" mass="42055">MLFVSRIVFTMGAFFASTQHVLKRPDPGDHVDLIHQGPRALGLSTALQPPSTPILSVSSSVPLPGLARPRRLLRWGEILTNAITPAIHTGSTYPSYTNVTWTNYRFTERISTVPYYDGPKSLTLYDDRRALAVYASVPRDLAVYRHPSSVAIYTGPIDYIQFWPDLHSYWVLLSVYAPRFVSTPMFKDYVHLSQEDFDRWMEELILPGGSLDILSLLNPSAQYLTIGELVRGPAERASRAMAGLYVLGSLVALAVLLVEKYVELCETFSQDRNQPQSLANSFQTNLLKPIQYLSLVSAEPKISGEDAWWAVGGKETAQLGVPTIMLAHITSDPAPVNAKSHPESRPTRVRVVDRRRAFLHALANLKPSRNGGRWDLD</sequence>
<keyword evidence="1" id="KW-0732">Signal</keyword>
<evidence type="ECO:0000313" key="2">
    <source>
        <dbReference type="EMBL" id="CAE6410020.1"/>
    </source>
</evidence>
<feature type="chain" id="PRO_5034097842" evidence="1">
    <location>
        <begin position="19"/>
        <end position="377"/>
    </location>
</feature>